<accession>A0A9D5K8B3</accession>
<dbReference type="Pfam" id="PF14054">
    <property type="entry name" value="DUF4249"/>
    <property type="match status" value="1"/>
</dbReference>
<gene>
    <name evidence="1" type="ORF">GF359_02930</name>
</gene>
<organism evidence="1 2">
    <name type="scientific">candidate division WOR-3 bacterium</name>
    <dbReference type="NCBI Taxonomy" id="2052148"/>
    <lineage>
        <taxon>Bacteria</taxon>
        <taxon>Bacteria division WOR-3</taxon>
    </lineage>
</organism>
<reference evidence="1" key="1">
    <citation type="submission" date="2019-11" db="EMBL/GenBank/DDBJ databases">
        <title>Microbial mats filling the niche in hypersaline microbial mats.</title>
        <authorList>
            <person name="Wong H.L."/>
            <person name="Macleod F.I."/>
            <person name="White R.A. III"/>
            <person name="Burns B.P."/>
        </authorList>
    </citation>
    <scope>NUCLEOTIDE SEQUENCE</scope>
    <source>
        <strain evidence="1">Bin_327</strain>
    </source>
</reference>
<dbReference type="EMBL" id="WJKJ01000092">
    <property type="protein sequence ID" value="MBD3364148.1"/>
    <property type="molecule type" value="Genomic_DNA"/>
</dbReference>
<comment type="caution">
    <text evidence="1">The sequence shown here is derived from an EMBL/GenBank/DDBJ whole genome shotgun (WGS) entry which is preliminary data.</text>
</comment>
<proteinExistence type="predicted"/>
<protein>
    <submittedName>
        <fullName evidence="1">DUF4249 family protein</fullName>
    </submittedName>
</protein>
<dbReference type="PROSITE" id="PS51257">
    <property type="entry name" value="PROKAR_LIPOPROTEIN"/>
    <property type="match status" value="1"/>
</dbReference>
<sequence>MRLKLHFLIPAAILIAGCAPTPDDYPGEPNVYALITADSTHAHLMVGRTVSVADTLPVDTIVDTFWIDDSTFETWTYYQIPWNGTSNADVILESGGDNFTLTEHPDSQGYYFADITAPRAGQSWTLKVTYPEGEEISARTTIPGNFEITGPDNDTLTEDDTVRWTASDGARGYQVSILQWLTYEEEDTASVEFISWPLLVSADTLSVPLSDMGFSPMGDSVCIYIISLDTNAYDYKYYGENMWMVENIVDCMHIEGAWGVFGAGNVVRSKTFSMDTSAILPGQ</sequence>
<dbReference type="AlphaFoldDB" id="A0A9D5K8B3"/>
<name>A0A9D5K8B3_UNCW3</name>
<evidence type="ECO:0000313" key="1">
    <source>
        <dbReference type="EMBL" id="MBD3364148.1"/>
    </source>
</evidence>
<evidence type="ECO:0000313" key="2">
    <source>
        <dbReference type="Proteomes" id="UP000630660"/>
    </source>
</evidence>
<dbReference type="InterPro" id="IPR025345">
    <property type="entry name" value="DUF4249"/>
</dbReference>
<dbReference type="Proteomes" id="UP000630660">
    <property type="component" value="Unassembled WGS sequence"/>
</dbReference>